<protein>
    <submittedName>
        <fullName evidence="1">Uncharacterized protein</fullName>
    </submittedName>
</protein>
<accession>A0A9X2LBU5</accession>
<reference evidence="1" key="1">
    <citation type="submission" date="2022-06" db="EMBL/GenBank/DDBJ databases">
        <title>WGS of actinobacteria.</title>
        <authorList>
            <person name="Thawai C."/>
        </authorList>
    </citation>
    <scope>NUCLEOTIDE SEQUENCE</scope>
    <source>
        <strain evidence="1">AA8</strain>
    </source>
</reference>
<gene>
    <name evidence="1" type="ORF">NQU55_00990</name>
</gene>
<comment type="caution">
    <text evidence="1">The sequence shown here is derived from an EMBL/GenBank/DDBJ whole genome shotgun (WGS) entry which is preliminary data.</text>
</comment>
<evidence type="ECO:0000313" key="2">
    <source>
        <dbReference type="Proteomes" id="UP001142374"/>
    </source>
</evidence>
<proteinExistence type="predicted"/>
<sequence length="239" mass="26375">MIDDILRGTQIRTPAYSSEQRAEDDRLLRARIEQVERRRALAARGPAHDWLVPTSPELADLLLQSVGGEALASLWKLKRRLRRDLKELCSQVAQAPGAAERLVEFAEAERPTDPVGARGLGCLLYLNGCEAGARFWWRYAAGADDATSAYCLFLEGLLRDRPGEAVHCYRELNAGGFLCDEDWERPAAGAPANASWPTAISEHIREVNTGSGHGQVPIPEGYLDDASPAERDELLCHRC</sequence>
<organism evidence="1 2">
    <name type="scientific">Streptomyces telluris</name>
    <dbReference type="NCBI Taxonomy" id="2720021"/>
    <lineage>
        <taxon>Bacteria</taxon>
        <taxon>Bacillati</taxon>
        <taxon>Actinomycetota</taxon>
        <taxon>Actinomycetes</taxon>
        <taxon>Kitasatosporales</taxon>
        <taxon>Streptomycetaceae</taxon>
        <taxon>Streptomyces</taxon>
    </lineage>
</organism>
<dbReference type="RefSeq" id="WP_168092198.1">
    <property type="nucleotide sequence ID" value="NZ_JAATER010000059.1"/>
</dbReference>
<keyword evidence="2" id="KW-1185">Reference proteome</keyword>
<evidence type="ECO:0000313" key="1">
    <source>
        <dbReference type="EMBL" id="MCQ8768362.1"/>
    </source>
</evidence>
<dbReference type="AlphaFoldDB" id="A0A9X2LBU5"/>
<dbReference type="EMBL" id="JANIID010000001">
    <property type="protein sequence ID" value="MCQ8768362.1"/>
    <property type="molecule type" value="Genomic_DNA"/>
</dbReference>
<dbReference type="Proteomes" id="UP001142374">
    <property type="component" value="Unassembled WGS sequence"/>
</dbReference>
<name>A0A9X2LBU5_9ACTN</name>